<evidence type="ECO:0000313" key="1">
    <source>
        <dbReference type="EMBL" id="MDM0044196.1"/>
    </source>
</evidence>
<accession>A0ABT7N8E1</accession>
<proteinExistence type="predicted"/>
<name>A0ABT7N8E1_9BURK</name>
<reference evidence="1" key="1">
    <citation type="submission" date="2023-06" db="EMBL/GenBank/DDBJ databases">
        <authorList>
            <person name="Jiang Y."/>
            <person name="Liu Q."/>
        </authorList>
    </citation>
    <scope>NUCLEOTIDE SEQUENCE</scope>
    <source>
        <strain evidence="1">CGMCC 1.12089</strain>
    </source>
</reference>
<gene>
    <name evidence="1" type="ORF">QTH91_06855</name>
</gene>
<sequence>MARLPLQRLAAGCLAAAAAWPALIEAEPLVRHQEIWMAVSDRSLDSQRGGFDLGAGLLVSFGITRAAFVNGELVAQTQLNFGQLDKITPMQAAELSRQMSALNLVQNGPGNSAPDTLGPMGGTVIQNTLNNQNIANHTVINANTNGMSLMKDLNTATTITDAIARSVGGR</sequence>
<comment type="caution">
    <text evidence="1">The sequence shown here is derived from an EMBL/GenBank/DDBJ whole genome shotgun (WGS) entry which is preliminary data.</text>
</comment>
<dbReference type="RefSeq" id="WP_286659254.1">
    <property type="nucleotide sequence ID" value="NZ_JASZYV010000001.1"/>
</dbReference>
<dbReference type="Proteomes" id="UP001174908">
    <property type="component" value="Unassembled WGS sequence"/>
</dbReference>
<evidence type="ECO:0000313" key="2">
    <source>
        <dbReference type="Proteomes" id="UP001174908"/>
    </source>
</evidence>
<protein>
    <submittedName>
        <fullName evidence="1">Uncharacterized protein</fullName>
    </submittedName>
</protein>
<organism evidence="1 2">
    <name type="scientific">Variovorax dokdonensis</name>
    <dbReference type="NCBI Taxonomy" id="344883"/>
    <lineage>
        <taxon>Bacteria</taxon>
        <taxon>Pseudomonadati</taxon>
        <taxon>Pseudomonadota</taxon>
        <taxon>Betaproteobacteria</taxon>
        <taxon>Burkholderiales</taxon>
        <taxon>Comamonadaceae</taxon>
        <taxon>Variovorax</taxon>
    </lineage>
</organism>
<keyword evidence="2" id="KW-1185">Reference proteome</keyword>
<dbReference type="EMBL" id="JASZYV010000001">
    <property type="protein sequence ID" value="MDM0044196.1"/>
    <property type="molecule type" value="Genomic_DNA"/>
</dbReference>